<dbReference type="AlphaFoldDB" id="A0A7J7VDY5"/>
<name>A0A7J7VDY5_RHIFE</name>
<dbReference type="EMBL" id="JACAGC010000013">
    <property type="protein sequence ID" value="KAF6323373.1"/>
    <property type="molecule type" value="Genomic_DNA"/>
</dbReference>
<dbReference type="Proteomes" id="UP000585614">
    <property type="component" value="Unassembled WGS sequence"/>
</dbReference>
<proteinExistence type="predicted"/>
<reference evidence="2 3" key="1">
    <citation type="journal article" date="2020" name="Nature">
        <title>Six reference-quality genomes reveal evolution of bat adaptations.</title>
        <authorList>
            <person name="Jebb D."/>
            <person name="Huang Z."/>
            <person name="Pippel M."/>
            <person name="Hughes G.M."/>
            <person name="Lavrichenko K."/>
            <person name="Devanna P."/>
            <person name="Winkler S."/>
            <person name="Jermiin L.S."/>
            <person name="Skirmuntt E.C."/>
            <person name="Katzourakis A."/>
            <person name="Burkitt-Gray L."/>
            <person name="Ray D.A."/>
            <person name="Sullivan K.A.M."/>
            <person name="Roscito J.G."/>
            <person name="Kirilenko B.M."/>
            <person name="Davalos L.M."/>
            <person name="Corthals A.P."/>
            <person name="Power M.L."/>
            <person name="Jones G."/>
            <person name="Ransome R.D."/>
            <person name="Dechmann D.K.N."/>
            <person name="Locatelli A.G."/>
            <person name="Puechmaille S.J."/>
            <person name="Fedrigo O."/>
            <person name="Jarvis E.D."/>
            <person name="Hiller M."/>
            <person name="Vernes S.C."/>
            <person name="Myers E.W."/>
            <person name="Teeling E.C."/>
        </authorList>
    </citation>
    <scope>NUCLEOTIDE SEQUENCE [LARGE SCALE GENOMIC DNA]</scope>
    <source>
        <strain evidence="2">MRhiFer1</strain>
        <tissue evidence="2">Lung</tissue>
    </source>
</reference>
<evidence type="ECO:0000256" key="1">
    <source>
        <dbReference type="SAM" id="MobiDB-lite"/>
    </source>
</evidence>
<evidence type="ECO:0000313" key="2">
    <source>
        <dbReference type="EMBL" id="KAF6323373.1"/>
    </source>
</evidence>
<sequence>MGRRRLDDGETREPGGAGERVATPYPWCLPSLGVLGERSPIRSVSSRHEFTRNELIDIAGDTAAQCLPLALPARRAQDGSRGHLPQTSLAWKPVFSLRASVTGMCESLDKFGLVTTILSSETLPPPPCSFSTLTYVSQCYFLR</sequence>
<protein>
    <submittedName>
        <fullName evidence="2">Uncharacterized protein</fullName>
    </submittedName>
</protein>
<organism evidence="2 3">
    <name type="scientific">Rhinolophus ferrumequinum</name>
    <name type="common">Greater horseshoe bat</name>
    <dbReference type="NCBI Taxonomy" id="59479"/>
    <lineage>
        <taxon>Eukaryota</taxon>
        <taxon>Metazoa</taxon>
        <taxon>Chordata</taxon>
        <taxon>Craniata</taxon>
        <taxon>Vertebrata</taxon>
        <taxon>Euteleostomi</taxon>
        <taxon>Mammalia</taxon>
        <taxon>Eutheria</taxon>
        <taxon>Laurasiatheria</taxon>
        <taxon>Chiroptera</taxon>
        <taxon>Yinpterochiroptera</taxon>
        <taxon>Rhinolophoidea</taxon>
        <taxon>Rhinolophidae</taxon>
        <taxon>Rhinolophinae</taxon>
        <taxon>Rhinolophus</taxon>
    </lineage>
</organism>
<feature type="region of interest" description="Disordered" evidence="1">
    <location>
        <begin position="1"/>
        <end position="20"/>
    </location>
</feature>
<accession>A0A7J7VDY5</accession>
<evidence type="ECO:0000313" key="3">
    <source>
        <dbReference type="Proteomes" id="UP000585614"/>
    </source>
</evidence>
<comment type="caution">
    <text evidence="2">The sequence shown here is derived from an EMBL/GenBank/DDBJ whole genome shotgun (WGS) entry which is preliminary data.</text>
</comment>
<gene>
    <name evidence="2" type="ORF">mRhiFer1_008356</name>
</gene>
<feature type="compositionally biased region" description="Basic and acidic residues" evidence="1">
    <location>
        <begin position="1"/>
        <end position="13"/>
    </location>
</feature>